<dbReference type="AlphaFoldDB" id="A0A068XZR2"/>
<evidence type="ECO:0000256" key="5">
    <source>
        <dbReference type="ARBA" id="ARBA00022833"/>
    </source>
</evidence>
<keyword evidence="3" id="KW-1003">Cell membrane</keyword>
<evidence type="ECO:0000256" key="9">
    <source>
        <dbReference type="ARBA" id="ARBA00042540"/>
    </source>
</evidence>
<reference evidence="12" key="2">
    <citation type="submission" date="2015-11" db="EMBL/GenBank/DDBJ databases">
        <authorList>
            <person name="Zhang Y."/>
            <person name="Guo Z."/>
        </authorList>
    </citation>
    <scope>NUCLEOTIDE SEQUENCE</scope>
</reference>
<feature type="transmembrane region" description="Helical" evidence="11">
    <location>
        <begin position="275"/>
        <end position="293"/>
    </location>
</feature>
<reference evidence="12" key="1">
    <citation type="journal article" date="2013" name="Nature">
        <title>The genomes of four tapeworm species reveal adaptations to parasitism.</title>
        <authorList>
            <person name="Tsai I.J."/>
            <person name="Zarowiecki M."/>
            <person name="Holroyd N."/>
            <person name="Garciarrubio A."/>
            <person name="Sanchez-Flores A."/>
            <person name="Brooks K.L."/>
            <person name="Tracey A."/>
            <person name="Bobes R.J."/>
            <person name="Fragoso G."/>
            <person name="Sciutto E."/>
            <person name="Aslett M."/>
            <person name="Beasley H."/>
            <person name="Bennett H.M."/>
            <person name="Cai J."/>
            <person name="Camicia F."/>
            <person name="Clark R."/>
            <person name="Cucher M."/>
            <person name="De Silva N."/>
            <person name="Day T.A."/>
            <person name="Deplazes P."/>
            <person name="Estrada K."/>
            <person name="Fernandez C."/>
            <person name="Holland P.W."/>
            <person name="Hou J."/>
            <person name="Hu S."/>
            <person name="Huckvale T."/>
            <person name="Hung S.S."/>
            <person name="Kamenetzky L."/>
            <person name="Keane J.A."/>
            <person name="Kiss F."/>
            <person name="Koziol U."/>
            <person name="Lambert O."/>
            <person name="Liu K."/>
            <person name="Luo X."/>
            <person name="Luo Y."/>
            <person name="Macchiaroli N."/>
            <person name="Nichol S."/>
            <person name="Paps J."/>
            <person name="Parkinson J."/>
            <person name="Pouchkina-Stantcheva N."/>
            <person name="Riddiford N."/>
            <person name="Rosenzvit M."/>
            <person name="Salinas G."/>
            <person name="Wasmuth J.D."/>
            <person name="Zamanian M."/>
            <person name="Zheng Y."/>
            <person name="Cai X."/>
            <person name="Soberon X."/>
            <person name="Olson P.D."/>
            <person name="Laclette J.P."/>
            <person name="Brehm K."/>
            <person name="Berriman M."/>
            <person name="Garciarrubio A."/>
            <person name="Bobes R.J."/>
            <person name="Fragoso G."/>
            <person name="Sanchez-Flores A."/>
            <person name="Estrada K."/>
            <person name="Cevallos M.A."/>
            <person name="Morett E."/>
            <person name="Gonzalez V."/>
            <person name="Portillo T."/>
            <person name="Ochoa-Leyva A."/>
            <person name="Jose M.V."/>
            <person name="Sciutto E."/>
            <person name="Landa A."/>
            <person name="Jimenez L."/>
            <person name="Valdes V."/>
            <person name="Carrero J.C."/>
            <person name="Larralde C."/>
            <person name="Morales-Montor J."/>
            <person name="Limon-Lason J."/>
            <person name="Soberon X."/>
            <person name="Laclette J.P."/>
        </authorList>
    </citation>
    <scope>NUCLEOTIDE SEQUENCE [LARGE SCALE GENOMIC DNA]</scope>
</reference>
<evidence type="ECO:0000256" key="11">
    <source>
        <dbReference type="SAM" id="Phobius"/>
    </source>
</evidence>
<feature type="transmembrane region" description="Helical" evidence="11">
    <location>
        <begin position="89"/>
        <end position="110"/>
    </location>
</feature>
<dbReference type="Proteomes" id="UP000017246">
    <property type="component" value="Unassembled WGS sequence"/>
</dbReference>
<dbReference type="EMBL" id="LN902843">
    <property type="protein sequence ID" value="CDS37732.1"/>
    <property type="molecule type" value="Genomic_DNA"/>
</dbReference>
<dbReference type="GO" id="GO:0005886">
    <property type="term" value="C:plasma membrane"/>
    <property type="evidence" value="ECO:0007669"/>
    <property type="project" value="UniProtKB-SubCell"/>
</dbReference>
<dbReference type="OMA" id="MIFVVIE"/>
<dbReference type="eggNOG" id="KOG2474">
    <property type="taxonomic scope" value="Eukaryota"/>
</dbReference>
<keyword evidence="6 11" id="KW-1133">Transmembrane helix</keyword>
<evidence type="ECO:0000256" key="7">
    <source>
        <dbReference type="ARBA" id="ARBA00023136"/>
    </source>
</evidence>
<dbReference type="STRING" id="6211.A0A068XZR2"/>
<comment type="subcellular location">
    <subcellularLocation>
        <location evidence="1">Cell membrane</location>
        <topology evidence="1">Multi-pass membrane protein</topology>
    </subcellularLocation>
</comment>
<evidence type="ECO:0000256" key="1">
    <source>
        <dbReference type="ARBA" id="ARBA00004651"/>
    </source>
</evidence>
<protein>
    <recommendedName>
        <fullName evidence="8">Zinc transporter ZIP11</fullName>
    </recommendedName>
    <alternativeName>
        <fullName evidence="9">Solute carrier family 39 member 11</fullName>
    </alternativeName>
    <alternativeName>
        <fullName evidence="10">Zrt- and Irt-like protein 11</fullName>
    </alternativeName>
</protein>
<comment type="similarity">
    <text evidence="2">Belongs to the ZIP transporter (TC 2.A.5) family.</text>
</comment>
<dbReference type="OrthoDB" id="262547at2759"/>
<evidence type="ECO:0000256" key="10">
    <source>
        <dbReference type="ARBA" id="ARBA00042973"/>
    </source>
</evidence>
<evidence type="ECO:0000256" key="8">
    <source>
        <dbReference type="ARBA" id="ARBA00040593"/>
    </source>
</evidence>
<dbReference type="InterPro" id="IPR003689">
    <property type="entry name" value="ZIP"/>
</dbReference>
<dbReference type="Pfam" id="PF02535">
    <property type="entry name" value="Zip"/>
    <property type="match status" value="1"/>
</dbReference>
<evidence type="ECO:0000256" key="2">
    <source>
        <dbReference type="ARBA" id="ARBA00006939"/>
    </source>
</evidence>
<keyword evidence="13" id="KW-1185">Reference proteome</keyword>
<dbReference type="PANTHER" id="PTHR11040:SF211">
    <property type="entry name" value="ZINC TRANSPORTER ZIP11"/>
    <property type="match status" value="1"/>
</dbReference>
<keyword evidence="4 11" id="KW-0812">Transmembrane</keyword>
<feature type="transmembrane region" description="Helical" evidence="11">
    <location>
        <begin position="43"/>
        <end position="69"/>
    </location>
</feature>
<dbReference type="GO" id="GO:0005385">
    <property type="term" value="F:zinc ion transmembrane transporter activity"/>
    <property type="evidence" value="ECO:0007669"/>
    <property type="project" value="TreeGrafter"/>
</dbReference>
<name>A0A068XZR2_ECHMU</name>
<evidence type="ECO:0000313" key="12">
    <source>
        <dbReference type="EMBL" id="CDS37732.1"/>
    </source>
</evidence>
<evidence type="ECO:0000256" key="4">
    <source>
        <dbReference type="ARBA" id="ARBA00022692"/>
    </source>
</evidence>
<feature type="transmembrane region" description="Helical" evidence="11">
    <location>
        <begin position="12"/>
        <end position="31"/>
    </location>
</feature>
<evidence type="ECO:0000256" key="6">
    <source>
        <dbReference type="ARBA" id="ARBA00022989"/>
    </source>
</evidence>
<accession>A0A068XZR2</accession>
<evidence type="ECO:0000313" key="13">
    <source>
        <dbReference type="Proteomes" id="UP000017246"/>
    </source>
</evidence>
<organism evidence="12 13">
    <name type="scientific">Echinococcus multilocularis</name>
    <name type="common">Fox tapeworm</name>
    <dbReference type="NCBI Taxonomy" id="6211"/>
    <lineage>
        <taxon>Eukaryota</taxon>
        <taxon>Metazoa</taxon>
        <taxon>Spiralia</taxon>
        <taxon>Lophotrochozoa</taxon>
        <taxon>Platyhelminthes</taxon>
        <taxon>Cestoda</taxon>
        <taxon>Eucestoda</taxon>
        <taxon>Cyclophyllidea</taxon>
        <taxon>Taeniidae</taxon>
        <taxon>Echinococcus</taxon>
    </lineage>
</organism>
<gene>
    <name evidence="12" type="ORF">EmuJ_000500500</name>
</gene>
<evidence type="ECO:0000256" key="3">
    <source>
        <dbReference type="ARBA" id="ARBA00022475"/>
    </source>
</evidence>
<feature type="transmembrane region" description="Helical" evidence="11">
    <location>
        <begin position="305"/>
        <end position="323"/>
    </location>
</feature>
<proteinExistence type="inferred from homology"/>
<dbReference type="PANTHER" id="PTHR11040">
    <property type="entry name" value="ZINC/IRON TRANSPORTER"/>
    <property type="match status" value="1"/>
</dbReference>
<keyword evidence="5" id="KW-0862">Zinc</keyword>
<sequence length="325" mass="34860">MIEGYSPIAQTAIGTGLTWGATALGAVFCVFQPTNRKRIHNNLFLDGSLGFSAGVMLAASFWSLLQPAIDLAKTVEEVKSTNSMGSLCYLPGSVGFLAGAIFIILVDYFFPEQGLIDNGDLSEPGSPVYSPVMDRQLFAKLTTDSVRYRGNDFVSPLTFYKPKLPIRPPRISNRVWLFLVAITVHNIPEGLAVGVAFGAGDDSAAGSAFLRARNLALGMAIQNVPEGLAVSLPMRAAGYSFWQSFWYGQLSGLVEPLAGILGCITVQYIHPLQPYALGFAAGAMIFVIFDDVIPEAHKKGNGRLVSILACIGFVFMMALDVGFTS</sequence>
<keyword evidence="7 11" id="KW-0472">Membrane</keyword>